<dbReference type="Gene3D" id="3.40.50.300">
    <property type="entry name" value="P-loop containing nucleotide triphosphate hydrolases"/>
    <property type="match status" value="1"/>
</dbReference>
<dbReference type="GO" id="GO:0003677">
    <property type="term" value="F:DNA binding"/>
    <property type="evidence" value="ECO:0007669"/>
    <property type="project" value="UniProtKB-KW"/>
</dbReference>
<dbReference type="InterPro" id="IPR041027">
    <property type="entry name" value="FtsK_alpha"/>
</dbReference>
<evidence type="ECO:0000256" key="2">
    <source>
        <dbReference type="ARBA" id="ARBA00022741"/>
    </source>
</evidence>
<feature type="transmembrane region" description="Helical" evidence="6">
    <location>
        <begin position="31"/>
        <end position="56"/>
    </location>
</feature>
<dbReference type="InterPro" id="IPR036390">
    <property type="entry name" value="WH_DNA-bd_sf"/>
</dbReference>
<feature type="transmembrane region" description="Helical" evidence="6">
    <location>
        <begin position="90"/>
        <end position="108"/>
    </location>
</feature>
<keyword evidence="8" id="KW-0131">Cell cycle</keyword>
<evidence type="ECO:0000313" key="8">
    <source>
        <dbReference type="EMBL" id="TSC66213.1"/>
    </source>
</evidence>
<evidence type="ECO:0000256" key="1">
    <source>
        <dbReference type="ARBA" id="ARBA00006474"/>
    </source>
</evidence>
<keyword evidence="3 5" id="KW-0067">ATP-binding</keyword>
<sequence>MPRRKKKPSLATVPALFWQVNPETWRETASIILLLSGLLLLLASLNLAGNFGLALAGLLRSAFGWLGYLMPPIMIVLGGGLLLKKLQLKTFQVIGIVIAIFSVPTIFYPHGGYFGAVFGSGLREAVGPIGGVLVSIATSLIALLLAANTSISALRDLLNEPTDDEADDPKVKINQSGVPVVEIAKRGLAGLKFKNRKPSQAPVMQTPKIVPVQATKTKDRNWTLPSVELLDISSTRPDGGNVKKNVLSIEKALKDFGIAVTMGEVNIGPTVTQYTLKPAEGVKLNQITARSNDLALALAAHPIRVEAPIPGKAAVGIEIPNKVKAIVSLREILESDAFKKERSSLTLALGRDVAGQPISVDLAKAPHLLIAGATGSGKSVGINAVILSLLYQNSPADLRLILVDPKRVEFALYSDIPHLLSPIIVESDKTVNALKWAVAEMERRYKVLAEQHKRNIAEYNQGNPSEHLPYIVIVIDELADLMAQAANEVEGAIVRLAQMARAVGIHLLVATQRPSVDVITGLIKANITSRIAYAVASQIDSRTIIDQGGAERLLGNGDMLYLGNDLGEPRRIQGVFIASKEVEAVCNFLRQAGQADYDQQILAFKSNTSGGRGSSSGEANDVDDDLYNDAKQLVIQAGKGSASLLQRRLRVGYARAARLLDLLEEQGVIGAADGAKPREVLVDRMNYNQPAEINDESELYR</sequence>
<organism evidence="8 9">
    <name type="scientific">Candidatus Berkelbacteria bacterium Gr01-1014_85</name>
    <dbReference type="NCBI Taxonomy" id="2017150"/>
    <lineage>
        <taxon>Bacteria</taxon>
        <taxon>Candidatus Berkelbacteria</taxon>
    </lineage>
</organism>
<dbReference type="GO" id="GO:0051301">
    <property type="term" value="P:cell division"/>
    <property type="evidence" value="ECO:0007669"/>
    <property type="project" value="UniProtKB-KW"/>
</dbReference>
<keyword evidence="6" id="KW-0812">Transmembrane</keyword>
<keyword evidence="6" id="KW-1133">Transmembrane helix</keyword>
<dbReference type="EMBL" id="VMFD01000012">
    <property type="protein sequence ID" value="TSC66213.1"/>
    <property type="molecule type" value="Genomic_DNA"/>
</dbReference>
<comment type="similarity">
    <text evidence="1">Belongs to the FtsK/SpoIIIE/SftA family.</text>
</comment>
<evidence type="ECO:0000256" key="3">
    <source>
        <dbReference type="ARBA" id="ARBA00022840"/>
    </source>
</evidence>
<keyword evidence="8" id="KW-0132">Cell division</keyword>
<proteinExistence type="inferred from homology"/>
<dbReference type="InterPro" id="IPR002543">
    <property type="entry name" value="FtsK_dom"/>
</dbReference>
<dbReference type="InterPro" id="IPR050206">
    <property type="entry name" value="FtsK/SpoIIIE/SftA"/>
</dbReference>
<dbReference type="InterPro" id="IPR003593">
    <property type="entry name" value="AAA+_ATPase"/>
</dbReference>
<dbReference type="InterPro" id="IPR018541">
    <property type="entry name" value="Ftsk_gamma"/>
</dbReference>
<feature type="binding site" evidence="5">
    <location>
        <begin position="372"/>
        <end position="379"/>
    </location>
    <ligand>
        <name>ATP</name>
        <dbReference type="ChEBI" id="CHEBI:30616"/>
    </ligand>
</feature>
<evidence type="ECO:0000256" key="5">
    <source>
        <dbReference type="PROSITE-ProRule" id="PRU00289"/>
    </source>
</evidence>
<dbReference type="PROSITE" id="PS50901">
    <property type="entry name" value="FTSK"/>
    <property type="match status" value="1"/>
</dbReference>
<dbReference type="PANTHER" id="PTHR22683:SF41">
    <property type="entry name" value="DNA TRANSLOCASE FTSK"/>
    <property type="match status" value="1"/>
</dbReference>
<dbReference type="Pfam" id="PF01580">
    <property type="entry name" value="FtsK_SpoIIIE"/>
    <property type="match status" value="1"/>
</dbReference>
<dbReference type="PANTHER" id="PTHR22683">
    <property type="entry name" value="SPORULATION PROTEIN RELATED"/>
    <property type="match status" value="1"/>
</dbReference>
<dbReference type="Proteomes" id="UP000316253">
    <property type="component" value="Unassembled WGS sequence"/>
</dbReference>
<accession>A0A554JCT0</accession>
<dbReference type="SMART" id="SM00382">
    <property type="entry name" value="AAA"/>
    <property type="match status" value="1"/>
</dbReference>
<feature type="transmembrane region" description="Helical" evidence="6">
    <location>
        <begin position="128"/>
        <end position="147"/>
    </location>
</feature>
<protein>
    <submittedName>
        <fullName evidence="8">Putative cell division FtsK/SpoIIIE</fullName>
    </submittedName>
</protein>
<keyword evidence="2 5" id="KW-0547">Nucleotide-binding</keyword>
<gene>
    <name evidence="8" type="ORF">CEO22_187</name>
</gene>
<name>A0A554JCT0_9BACT</name>
<dbReference type="Gene3D" id="1.10.10.10">
    <property type="entry name" value="Winged helix-like DNA-binding domain superfamily/Winged helix DNA-binding domain"/>
    <property type="match status" value="1"/>
</dbReference>
<dbReference type="CDD" id="cd01127">
    <property type="entry name" value="TrwB_TraG_TraD_VirD4"/>
    <property type="match status" value="1"/>
</dbReference>
<keyword evidence="4" id="KW-0238">DNA-binding</keyword>
<evidence type="ECO:0000256" key="4">
    <source>
        <dbReference type="ARBA" id="ARBA00023125"/>
    </source>
</evidence>
<evidence type="ECO:0000259" key="7">
    <source>
        <dbReference type="PROSITE" id="PS50901"/>
    </source>
</evidence>
<dbReference type="Gene3D" id="3.30.980.40">
    <property type="match status" value="1"/>
</dbReference>
<evidence type="ECO:0000313" key="9">
    <source>
        <dbReference type="Proteomes" id="UP000316253"/>
    </source>
</evidence>
<dbReference type="InterPro" id="IPR027417">
    <property type="entry name" value="P-loop_NTPase"/>
</dbReference>
<dbReference type="AlphaFoldDB" id="A0A554JCT0"/>
<dbReference type="GO" id="GO:0005524">
    <property type="term" value="F:ATP binding"/>
    <property type="evidence" value="ECO:0007669"/>
    <property type="project" value="UniProtKB-UniRule"/>
</dbReference>
<dbReference type="Pfam" id="PF09397">
    <property type="entry name" value="FtsK_gamma"/>
    <property type="match status" value="1"/>
</dbReference>
<feature type="transmembrane region" description="Helical" evidence="6">
    <location>
        <begin position="62"/>
        <end position="83"/>
    </location>
</feature>
<feature type="domain" description="FtsK" evidence="7">
    <location>
        <begin position="355"/>
        <end position="542"/>
    </location>
</feature>
<keyword evidence="6" id="KW-0472">Membrane</keyword>
<evidence type="ECO:0000256" key="6">
    <source>
        <dbReference type="SAM" id="Phobius"/>
    </source>
</evidence>
<reference evidence="8 9" key="1">
    <citation type="submission" date="2017-08" db="EMBL/GenBank/DDBJ databases">
        <title>Mechanisms for carbon and nitrogen cycling indicate functional differentiation within the Candidate Phyla Radiation.</title>
        <authorList>
            <person name="Danczak R.E."/>
            <person name="Johnston M.D."/>
            <person name="Kenah C."/>
            <person name="Slattery M."/>
            <person name="Wrighton K.C."/>
            <person name="Wilkins M.J."/>
        </authorList>
    </citation>
    <scope>NUCLEOTIDE SEQUENCE [LARGE SCALE GENOMIC DNA]</scope>
    <source>
        <strain evidence="8">Gr01-1014_85</strain>
    </source>
</reference>
<dbReference type="InterPro" id="IPR036388">
    <property type="entry name" value="WH-like_DNA-bd_sf"/>
</dbReference>
<dbReference type="SMART" id="SM00843">
    <property type="entry name" value="Ftsk_gamma"/>
    <property type="match status" value="1"/>
</dbReference>
<dbReference type="SUPFAM" id="SSF46785">
    <property type="entry name" value="Winged helix' DNA-binding domain"/>
    <property type="match status" value="1"/>
</dbReference>
<dbReference type="SUPFAM" id="SSF52540">
    <property type="entry name" value="P-loop containing nucleoside triphosphate hydrolases"/>
    <property type="match status" value="1"/>
</dbReference>
<comment type="caution">
    <text evidence="8">The sequence shown here is derived from an EMBL/GenBank/DDBJ whole genome shotgun (WGS) entry which is preliminary data.</text>
</comment>
<dbReference type="Pfam" id="PF17854">
    <property type="entry name" value="FtsK_alpha"/>
    <property type="match status" value="1"/>
</dbReference>